<dbReference type="InterPro" id="IPR015500">
    <property type="entry name" value="Peptidase_S8_subtilisin-rel"/>
</dbReference>
<dbReference type="Pfam" id="PF00082">
    <property type="entry name" value="Peptidase_S8"/>
    <property type="match status" value="1"/>
</dbReference>
<dbReference type="InterPro" id="IPR008979">
    <property type="entry name" value="Galactose-bd-like_sf"/>
</dbReference>
<dbReference type="AlphaFoldDB" id="A0A6C2URC6"/>
<name>A0A6C2URC6_9BACT</name>
<dbReference type="PRINTS" id="PR00723">
    <property type="entry name" value="SUBTILISIN"/>
</dbReference>
<dbReference type="GO" id="GO:0006508">
    <property type="term" value="P:proteolysis"/>
    <property type="evidence" value="ECO:0007669"/>
    <property type="project" value="UniProtKB-KW"/>
</dbReference>
<evidence type="ECO:0000256" key="5">
    <source>
        <dbReference type="PROSITE-ProRule" id="PRU01240"/>
    </source>
</evidence>
<keyword evidence="8" id="KW-1185">Reference proteome</keyword>
<dbReference type="CDD" id="cd04842">
    <property type="entry name" value="Peptidases_S8_Kp43_protease"/>
    <property type="match status" value="1"/>
</dbReference>
<dbReference type="GO" id="GO:0004252">
    <property type="term" value="F:serine-type endopeptidase activity"/>
    <property type="evidence" value="ECO:0007669"/>
    <property type="project" value="InterPro"/>
</dbReference>
<dbReference type="SUPFAM" id="SSF52743">
    <property type="entry name" value="Subtilisin-like"/>
    <property type="match status" value="1"/>
</dbReference>
<dbReference type="RefSeq" id="WP_168433541.1">
    <property type="nucleotide sequence ID" value="NZ_CAAHFH010000002.1"/>
</dbReference>
<dbReference type="InterPro" id="IPR051048">
    <property type="entry name" value="Peptidase_S8/S53_subtilisin"/>
</dbReference>
<protein>
    <submittedName>
        <fullName evidence="7">Serine protease AprX</fullName>
    </submittedName>
</protein>
<gene>
    <name evidence="7" type="primary">aprX_2</name>
    <name evidence="7" type="ORF">SCARR_04586</name>
</gene>
<evidence type="ECO:0000313" key="7">
    <source>
        <dbReference type="EMBL" id="VGO22503.1"/>
    </source>
</evidence>
<keyword evidence="4" id="KW-0720">Serine protease</keyword>
<dbReference type="SUPFAM" id="SSF49785">
    <property type="entry name" value="Galactose-binding domain-like"/>
    <property type="match status" value="1"/>
</dbReference>
<dbReference type="EMBL" id="CAAHFH010000002">
    <property type="protein sequence ID" value="VGO22503.1"/>
    <property type="molecule type" value="Genomic_DNA"/>
</dbReference>
<dbReference type="PANTHER" id="PTHR43399:SF4">
    <property type="entry name" value="CELL WALL-ASSOCIATED PROTEASE"/>
    <property type="match status" value="1"/>
</dbReference>
<evidence type="ECO:0000256" key="4">
    <source>
        <dbReference type="ARBA" id="ARBA00022825"/>
    </source>
</evidence>
<sequence length="670" mass="71940">MGAQQRKTGIGGFESLAPAVLLLLLSAFPALAQKHSRLEERSLERKALVEKLAMQATTNKRKAREWAQSKGKPVRFERNGRLYELTELRNGEPVYYVTFNYHAAISTAADKVRNTTPYNLNGDGLTVGVWDEGSVRNTHQEFGTRVSLKDPSTAFGNHGTHVAGTIGASGYSLWKQGMAPSVLIDSYDWDDDIAEMTGVASTAPGQATKLYLSNHSYGFTINESYLFGEYWSRPASVDDVVYDSPYYLPFVSAGNEQEDVIGGFGTVSSYGVAKNVITIGAVKDAVSGTARALGNADMTYFSSWGPVNDGRIKPDIVANGWEVGSAGSSSDDAYFISNGTSMASPNACGSAALLVEYYKELFSGGAMRASTLKGLIIHTADNLGNAGPDYKFGWGLMNTKAAADLLKDYAGGAPLRLTEATVTASQPSDTYAFQWNGVDPIRVTLCWTDPAGAADADAEPDLINDLDLQIAGPGGPFYPYKLNKNIPGNPATANSENNVDNVEQVYIASPSSGMYTITVDYDGSLTGTTQWYSLLVSGNSSDSDFDGMPDSWEQLYFSNPTNGVATADLDGDGLDNLGEYIAGTLPNDTGSVFKVTAFNAPPSNDAPFVLNWSTKPGRVYNVGYSGNLVYYPFSVFADGTNLPYTQNSYTDAVEHAGSAHFYHVEVQLDQ</sequence>
<dbReference type="InterPro" id="IPR036852">
    <property type="entry name" value="Peptidase_S8/S53_dom_sf"/>
</dbReference>
<dbReference type="Gene3D" id="3.40.50.200">
    <property type="entry name" value="Peptidase S8/S53 domain"/>
    <property type="match status" value="1"/>
</dbReference>
<organism evidence="7 8">
    <name type="scientific">Pontiella sulfatireligans</name>
    <dbReference type="NCBI Taxonomy" id="2750658"/>
    <lineage>
        <taxon>Bacteria</taxon>
        <taxon>Pseudomonadati</taxon>
        <taxon>Kiritimatiellota</taxon>
        <taxon>Kiritimatiellia</taxon>
        <taxon>Kiritimatiellales</taxon>
        <taxon>Pontiellaceae</taxon>
        <taxon>Pontiella</taxon>
    </lineage>
</organism>
<accession>A0A6C2URC6</accession>
<reference evidence="7 8" key="1">
    <citation type="submission" date="2019-04" db="EMBL/GenBank/DDBJ databases">
        <authorList>
            <person name="Van Vliet M D."/>
        </authorList>
    </citation>
    <scope>NUCLEOTIDE SEQUENCE [LARGE SCALE GENOMIC DNA]</scope>
    <source>
        <strain evidence="7 8">F21</strain>
    </source>
</reference>
<evidence type="ECO:0000313" key="8">
    <source>
        <dbReference type="Proteomes" id="UP000346198"/>
    </source>
</evidence>
<keyword evidence="3" id="KW-0378">Hydrolase</keyword>
<dbReference type="InterPro" id="IPR034058">
    <property type="entry name" value="TagA/B/C/D_pept_dom"/>
</dbReference>
<evidence type="ECO:0000259" key="6">
    <source>
        <dbReference type="Pfam" id="PF00082"/>
    </source>
</evidence>
<dbReference type="InterPro" id="IPR000209">
    <property type="entry name" value="Peptidase_S8/S53_dom"/>
</dbReference>
<dbReference type="PANTHER" id="PTHR43399">
    <property type="entry name" value="SUBTILISIN-RELATED"/>
    <property type="match status" value="1"/>
</dbReference>
<dbReference type="Gene3D" id="2.60.120.380">
    <property type="match status" value="1"/>
</dbReference>
<dbReference type="InterPro" id="IPR022398">
    <property type="entry name" value="Peptidase_S8_His-AS"/>
</dbReference>
<evidence type="ECO:0000256" key="2">
    <source>
        <dbReference type="ARBA" id="ARBA00022670"/>
    </source>
</evidence>
<dbReference type="InterPro" id="IPR023828">
    <property type="entry name" value="Peptidase_S8_Ser-AS"/>
</dbReference>
<keyword evidence="2 7" id="KW-0645">Protease</keyword>
<evidence type="ECO:0000256" key="3">
    <source>
        <dbReference type="ARBA" id="ARBA00022801"/>
    </source>
</evidence>
<dbReference type="PROSITE" id="PS00137">
    <property type="entry name" value="SUBTILASE_HIS"/>
    <property type="match status" value="1"/>
</dbReference>
<dbReference type="PROSITE" id="PS51892">
    <property type="entry name" value="SUBTILASE"/>
    <property type="match status" value="1"/>
</dbReference>
<proteinExistence type="inferred from homology"/>
<feature type="domain" description="Peptidase S8/S53" evidence="6">
    <location>
        <begin position="123"/>
        <end position="395"/>
    </location>
</feature>
<evidence type="ECO:0000256" key="1">
    <source>
        <dbReference type="ARBA" id="ARBA00011073"/>
    </source>
</evidence>
<comment type="similarity">
    <text evidence="1 5">Belongs to the peptidase S8 family.</text>
</comment>
<comment type="caution">
    <text evidence="5">Lacks conserved residue(s) required for the propagation of feature annotation.</text>
</comment>
<dbReference type="Proteomes" id="UP000346198">
    <property type="component" value="Unassembled WGS sequence"/>
</dbReference>
<dbReference type="PROSITE" id="PS00138">
    <property type="entry name" value="SUBTILASE_SER"/>
    <property type="match status" value="1"/>
</dbReference>